<dbReference type="EMBL" id="AP017313">
    <property type="protein sequence ID" value="BAU54114.1"/>
    <property type="molecule type" value="Genomic_DNA"/>
</dbReference>
<dbReference type="RefSeq" id="WP_096351938.1">
    <property type="nucleotide sequence ID" value="NZ_AP017313.1"/>
</dbReference>
<accession>A0A0X8X5V3</accession>
<gene>
    <name evidence="1" type="ORF">MgSA37_02286</name>
</gene>
<protein>
    <submittedName>
        <fullName evidence="1">Uncharacterized protein</fullName>
    </submittedName>
</protein>
<dbReference type="AlphaFoldDB" id="A0A0X8X5V3"/>
<dbReference type="KEGG" id="mgot:MgSA37_02286"/>
<dbReference type="OrthoDB" id="759000at2"/>
<name>A0A0X8X5V3_9SPHI</name>
<evidence type="ECO:0000313" key="2">
    <source>
        <dbReference type="Proteomes" id="UP000218263"/>
    </source>
</evidence>
<reference evidence="1 2" key="1">
    <citation type="submission" date="2015-12" db="EMBL/GenBank/DDBJ databases">
        <title>Genome sequence of Mucilaginibacter gotjawali.</title>
        <authorList>
            <person name="Lee J.S."/>
            <person name="Lee K.C."/>
            <person name="Kim K.K."/>
            <person name="Lee B.W."/>
        </authorList>
    </citation>
    <scope>NUCLEOTIDE SEQUENCE [LARGE SCALE GENOMIC DNA]</scope>
    <source>
        <strain evidence="1 2">SA3-7</strain>
    </source>
</reference>
<organism evidence="1 2">
    <name type="scientific">Mucilaginibacter gotjawali</name>
    <dbReference type="NCBI Taxonomy" id="1550579"/>
    <lineage>
        <taxon>Bacteria</taxon>
        <taxon>Pseudomonadati</taxon>
        <taxon>Bacteroidota</taxon>
        <taxon>Sphingobacteriia</taxon>
        <taxon>Sphingobacteriales</taxon>
        <taxon>Sphingobacteriaceae</taxon>
        <taxon>Mucilaginibacter</taxon>
    </lineage>
</organism>
<dbReference type="Proteomes" id="UP000218263">
    <property type="component" value="Chromosome"/>
</dbReference>
<sequence>MKPLLFLFGSFFISSWTFAQISLDINGRNIAFFRQLETNAKGELVKTDVDYVSADGTGQPVIYKRIQNGLPDLWVYYFPLKKDSLISYVLYEWQDKDAKALPLEELKPYLSKYTELLGIVTAKYGKSLSKGNLDDLALIDTKGLTRNDTWRGNDYDIEMYITLSNLHVVHGNVSITPTHTIRLYVRRPGIKSETPGLTKEKIAKLDSLTKLFLADVCSGKWEDSRVFLSPLIIGQVKDEKLIALKAAIKDDKWELNMSGAQLASSGKAYSNLRYARQGDTNTPPLEWLSIVFDDDNKIIAVQPLTRSARQ</sequence>
<evidence type="ECO:0000313" key="1">
    <source>
        <dbReference type="EMBL" id="BAU54114.1"/>
    </source>
</evidence>
<keyword evidence="2" id="KW-1185">Reference proteome</keyword>
<proteinExistence type="predicted"/>